<reference evidence="2" key="1">
    <citation type="submission" date="2021-02" db="EMBL/GenBank/DDBJ databases">
        <authorList>
            <person name="Nowell W R."/>
        </authorList>
    </citation>
    <scope>NUCLEOTIDE SEQUENCE</scope>
</reference>
<accession>A0A8S3ASI5</accession>
<dbReference type="Proteomes" id="UP000681967">
    <property type="component" value="Unassembled WGS sequence"/>
</dbReference>
<organism evidence="2 3">
    <name type="scientific">Rotaria magnacalcarata</name>
    <dbReference type="NCBI Taxonomy" id="392030"/>
    <lineage>
        <taxon>Eukaryota</taxon>
        <taxon>Metazoa</taxon>
        <taxon>Spiralia</taxon>
        <taxon>Gnathifera</taxon>
        <taxon>Rotifera</taxon>
        <taxon>Eurotatoria</taxon>
        <taxon>Bdelloidea</taxon>
        <taxon>Philodinida</taxon>
        <taxon>Philodinidae</taxon>
        <taxon>Rotaria</taxon>
    </lineage>
</organism>
<dbReference type="AlphaFoldDB" id="A0A8S3ASI5"/>
<proteinExistence type="predicted"/>
<name>A0A8S3ASI5_9BILA</name>
<sequence>ESDKKTEASDLTKIYFELQERRNNAPLHVYQEKSNDNHIGLKSFPQVTNLLSTEYYRVFGVSNDIINPVSDITKSGDLAF</sequence>
<gene>
    <name evidence="2" type="ORF">BYL167_LOCUS46488</name>
    <name evidence="1" type="ORF">GIL414_LOCUS39485</name>
</gene>
<feature type="non-terminal residue" evidence="2">
    <location>
        <position position="80"/>
    </location>
</feature>
<evidence type="ECO:0000313" key="3">
    <source>
        <dbReference type="Proteomes" id="UP000681967"/>
    </source>
</evidence>
<dbReference type="EMBL" id="CAJOBJ010106994">
    <property type="protein sequence ID" value="CAF4613953.1"/>
    <property type="molecule type" value="Genomic_DNA"/>
</dbReference>
<comment type="caution">
    <text evidence="2">The sequence shown here is derived from an EMBL/GenBank/DDBJ whole genome shotgun (WGS) entry which is preliminary data.</text>
</comment>
<feature type="non-terminal residue" evidence="2">
    <location>
        <position position="1"/>
    </location>
</feature>
<dbReference type="EMBL" id="CAJOBH010131695">
    <property type="protein sequence ID" value="CAF4760528.1"/>
    <property type="molecule type" value="Genomic_DNA"/>
</dbReference>
<evidence type="ECO:0000313" key="1">
    <source>
        <dbReference type="EMBL" id="CAF4613953.1"/>
    </source>
</evidence>
<evidence type="ECO:0000313" key="2">
    <source>
        <dbReference type="EMBL" id="CAF4760528.1"/>
    </source>
</evidence>
<dbReference type="Proteomes" id="UP000681720">
    <property type="component" value="Unassembled WGS sequence"/>
</dbReference>
<protein>
    <submittedName>
        <fullName evidence="2">Uncharacterized protein</fullName>
    </submittedName>
</protein>